<dbReference type="EMBL" id="CP117880">
    <property type="protein sequence ID" value="WDF67273.1"/>
    <property type="molecule type" value="Genomic_DNA"/>
</dbReference>
<evidence type="ECO:0000313" key="2">
    <source>
        <dbReference type="Proteomes" id="UP001221558"/>
    </source>
</evidence>
<dbReference type="RefSeq" id="WP_274266003.1">
    <property type="nucleotide sequence ID" value="NZ_CP117880.1"/>
</dbReference>
<dbReference type="Pfam" id="PF08989">
    <property type="entry name" value="DUF1896"/>
    <property type="match status" value="1"/>
</dbReference>
<dbReference type="Gene3D" id="1.10.8.330">
    <property type="entry name" value="PG0816-like"/>
    <property type="match status" value="1"/>
</dbReference>
<dbReference type="InterPro" id="IPR036297">
    <property type="entry name" value="PG0816-like_sf"/>
</dbReference>
<gene>
    <name evidence="1" type="ORF">PQ465_13265</name>
</gene>
<proteinExistence type="predicted"/>
<keyword evidence="2" id="KW-1185">Reference proteome</keyword>
<organism evidence="1 2">
    <name type="scientific">Sphingobacterium oryzagri</name>
    <dbReference type="NCBI Taxonomy" id="3025669"/>
    <lineage>
        <taxon>Bacteria</taxon>
        <taxon>Pseudomonadati</taxon>
        <taxon>Bacteroidota</taxon>
        <taxon>Sphingobacteriia</taxon>
        <taxon>Sphingobacteriales</taxon>
        <taxon>Sphingobacteriaceae</taxon>
        <taxon>Sphingobacterium</taxon>
    </lineage>
</organism>
<evidence type="ECO:0000313" key="1">
    <source>
        <dbReference type="EMBL" id="WDF67273.1"/>
    </source>
</evidence>
<reference evidence="1 2" key="1">
    <citation type="submission" date="2023-02" db="EMBL/GenBank/DDBJ databases">
        <title>Genome sequence of Sphingobacterium sp. KACC 22765.</title>
        <authorList>
            <person name="Kim S."/>
            <person name="Heo J."/>
            <person name="Kwon S.-W."/>
        </authorList>
    </citation>
    <scope>NUCLEOTIDE SEQUENCE [LARGE SCALE GENOMIC DNA]</scope>
    <source>
        <strain evidence="1 2">KACC 22765</strain>
    </source>
</reference>
<protein>
    <submittedName>
        <fullName evidence="1">DUF1896 family protein</fullName>
    </submittedName>
</protein>
<dbReference type="Proteomes" id="UP001221558">
    <property type="component" value="Chromosome"/>
</dbReference>
<dbReference type="InterPro" id="IPR015082">
    <property type="entry name" value="DUF1896"/>
</dbReference>
<dbReference type="SUPFAM" id="SSF140753">
    <property type="entry name" value="PG0816-like"/>
    <property type="match status" value="1"/>
</dbReference>
<name>A0ABY7WFW1_9SPHI</name>
<accession>A0ABY7WFW1</accession>
<sequence length="160" mass="18907">MNDNKNVEYFLAKITHYTKTHLKPIHEDDDFLHYRSRLATKAYEGCLAAGNPENLSFEIANDILLDGLRANEFVVLSDLLDREYQTYMQYANRHRLVVLLITCCEPVFNKYVDRQHGHFTQMAALEKELREILTIWFTENMSHPLLRAKKETRMLQPDFL</sequence>